<accession>A0ABN7VP19</accession>
<proteinExistence type="predicted"/>
<dbReference type="EMBL" id="CAJVQB010018834">
    <property type="protein sequence ID" value="CAG8788999.1"/>
    <property type="molecule type" value="Genomic_DNA"/>
</dbReference>
<feature type="non-terminal residue" evidence="1">
    <location>
        <position position="1"/>
    </location>
</feature>
<sequence>STDETVYLTSKRSTPIQHFTVDKNRRAKTQTSKEIKDYVSKLSIQNSTNIIPQNSKRLYSQVVKEDMLIPDTATPTEHIEWATTVLEKRKGPDIPVDLQI</sequence>
<organism evidence="1 2">
    <name type="scientific">Gigaspora margarita</name>
    <dbReference type="NCBI Taxonomy" id="4874"/>
    <lineage>
        <taxon>Eukaryota</taxon>
        <taxon>Fungi</taxon>
        <taxon>Fungi incertae sedis</taxon>
        <taxon>Mucoromycota</taxon>
        <taxon>Glomeromycotina</taxon>
        <taxon>Glomeromycetes</taxon>
        <taxon>Diversisporales</taxon>
        <taxon>Gigasporaceae</taxon>
        <taxon>Gigaspora</taxon>
    </lineage>
</organism>
<reference evidence="1 2" key="1">
    <citation type="submission" date="2021-06" db="EMBL/GenBank/DDBJ databases">
        <authorList>
            <person name="Kallberg Y."/>
            <person name="Tangrot J."/>
            <person name="Rosling A."/>
        </authorList>
    </citation>
    <scope>NUCLEOTIDE SEQUENCE [LARGE SCALE GENOMIC DNA]</scope>
    <source>
        <strain evidence="1 2">120-4 pot B 10/14</strain>
    </source>
</reference>
<gene>
    <name evidence="1" type="ORF">GMARGA_LOCUS20922</name>
</gene>
<evidence type="ECO:0000313" key="1">
    <source>
        <dbReference type="EMBL" id="CAG8788999.1"/>
    </source>
</evidence>
<name>A0ABN7VP19_GIGMA</name>
<comment type="caution">
    <text evidence="1">The sequence shown here is derived from an EMBL/GenBank/DDBJ whole genome shotgun (WGS) entry which is preliminary data.</text>
</comment>
<evidence type="ECO:0000313" key="2">
    <source>
        <dbReference type="Proteomes" id="UP000789901"/>
    </source>
</evidence>
<protein>
    <submittedName>
        <fullName evidence="1">45412_t:CDS:1</fullName>
    </submittedName>
</protein>
<keyword evidence="2" id="KW-1185">Reference proteome</keyword>
<dbReference type="Proteomes" id="UP000789901">
    <property type="component" value="Unassembled WGS sequence"/>
</dbReference>